<feature type="transmembrane region" description="Helical" evidence="7">
    <location>
        <begin position="42"/>
        <end position="61"/>
    </location>
</feature>
<evidence type="ECO:0000256" key="3">
    <source>
        <dbReference type="ARBA" id="ARBA00022475"/>
    </source>
</evidence>
<sequence length="210" mass="21993">MNAWGDYTQFLIAMIVIVNPLGAVPLFIALTEGQPKQARQHTASVAAMTVGIVLVSTIFAGEPLLRFFGISLASFKVGGGMLILLMAISMMHARSGDIRHTKEEAKEATDKDSVGVVPLAIPLLSGPGAMSTVIVLAHKASAWYDITFLVFAALSVSAMVWAAMRLADPISKALGHTGINIVTRVMGLILAAIGVEFITGGLVILLPGLG</sequence>
<dbReference type="EMBL" id="UOGA01000145">
    <property type="protein sequence ID" value="VAX19096.1"/>
    <property type="molecule type" value="Genomic_DNA"/>
</dbReference>
<evidence type="ECO:0000256" key="4">
    <source>
        <dbReference type="ARBA" id="ARBA00022692"/>
    </source>
</evidence>
<dbReference type="Pfam" id="PF01914">
    <property type="entry name" value="MarC"/>
    <property type="match status" value="1"/>
</dbReference>
<dbReference type="GO" id="GO:0005886">
    <property type="term" value="C:plasma membrane"/>
    <property type="evidence" value="ECO:0007669"/>
    <property type="project" value="UniProtKB-SubCell"/>
</dbReference>
<gene>
    <name evidence="8" type="ORF">MNBD_NITROSPINAE04-1796</name>
</gene>
<feature type="transmembrane region" description="Helical" evidence="7">
    <location>
        <begin position="142"/>
        <end position="164"/>
    </location>
</feature>
<proteinExistence type="inferred from homology"/>
<evidence type="ECO:0000256" key="6">
    <source>
        <dbReference type="ARBA" id="ARBA00023136"/>
    </source>
</evidence>
<dbReference type="NCBIfam" id="TIGR00427">
    <property type="entry name" value="NAAT family transporter"/>
    <property type="match status" value="1"/>
</dbReference>
<evidence type="ECO:0000256" key="1">
    <source>
        <dbReference type="ARBA" id="ARBA00004651"/>
    </source>
</evidence>
<keyword evidence="6 7" id="KW-0472">Membrane</keyword>
<keyword evidence="5 7" id="KW-1133">Transmembrane helix</keyword>
<dbReference type="NCBIfam" id="NF008320">
    <property type="entry name" value="PRK11111.1"/>
    <property type="match status" value="1"/>
</dbReference>
<comment type="similarity">
    <text evidence="2">Belongs to the UPF0056 (MarC) family.</text>
</comment>
<feature type="transmembrane region" description="Helical" evidence="7">
    <location>
        <begin position="185"/>
        <end position="206"/>
    </location>
</feature>
<evidence type="ECO:0000313" key="8">
    <source>
        <dbReference type="EMBL" id="VAX19096.1"/>
    </source>
</evidence>
<comment type="subcellular location">
    <subcellularLocation>
        <location evidence="1">Cell membrane</location>
        <topology evidence="1">Multi-pass membrane protein</topology>
    </subcellularLocation>
</comment>
<evidence type="ECO:0000256" key="7">
    <source>
        <dbReference type="SAM" id="Phobius"/>
    </source>
</evidence>
<evidence type="ECO:0000256" key="5">
    <source>
        <dbReference type="ARBA" id="ARBA00022989"/>
    </source>
</evidence>
<feature type="transmembrane region" description="Helical" evidence="7">
    <location>
        <begin position="114"/>
        <end position="136"/>
    </location>
</feature>
<evidence type="ECO:0000256" key="2">
    <source>
        <dbReference type="ARBA" id="ARBA00009784"/>
    </source>
</evidence>
<dbReference type="AlphaFoldDB" id="A0A3B1BLC0"/>
<dbReference type="PANTHER" id="PTHR33508">
    <property type="entry name" value="UPF0056 MEMBRANE PROTEIN YHCE"/>
    <property type="match status" value="1"/>
</dbReference>
<dbReference type="PANTHER" id="PTHR33508:SF1">
    <property type="entry name" value="UPF0056 MEMBRANE PROTEIN YHCE"/>
    <property type="match status" value="1"/>
</dbReference>
<organism evidence="8">
    <name type="scientific">hydrothermal vent metagenome</name>
    <dbReference type="NCBI Taxonomy" id="652676"/>
    <lineage>
        <taxon>unclassified sequences</taxon>
        <taxon>metagenomes</taxon>
        <taxon>ecological metagenomes</taxon>
    </lineage>
</organism>
<keyword evidence="4 7" id="KW-0812">Transmembrane</keyword>
<dbReference type="InterPro" id="IPR002771">
    <property type="entry name" value="Multi_antbiot-R_MarC"/>
</dbReference>
<protein>
    <submittedName>
        <fullName evidence="8">UPF0056 inner membrane protein YchE</fullName>
    </submittedName>
</protein>
<feature type="transmembrane region" description="Helical" evidence="7">
    <location>
        <begin position="67"/>
        <end position="93"/>
    </location>
</feature>
<feature type="transmembrane region" description="Helical" evidence="7">
    <location>
        <begin position="12"/>
        <end position="30"/>
    </location>
</feature>
<accession>A0A3B1BLC0</accession>
<keyword evidence="3" id="KW-1003">Cell membrane</keyword>
<reference evidence="8" key="1">
    <citation type="submission" date="2018-06" db="EMBL/GenBank/DDBJ databases">
        <authorList>
            <person name="Zhirakovskaya E."/>
        </authorList>
    </citation>
    <scope>NUCLEOTIDE SEQUENCE</scope>
</reference>
<name>A0A3B1BLC0_9ZZZZ</name>